<comment type="caution">
    <text evidence="1">The sequence shown here is derived from an EMBL/GenBank/DDBJ whole genome shotgun (WGS) entry which is preliminary data.</text>
</comment>
<evidence type="ECO:0000313" key="1">
    <source>
        <dbReference type="EMBL" id="OGC35636.1"/>
    </source>
</evidence>
<organism evidence="1 2">
    <name type="scientific">candidate division WOR-1 bacterium RIFOXYB2_FULL_48_7</name>
    <dbReference type="NCBI Taxonomy" id="1802583"/>
    <lineage>
        <taxon>Bacteria</taxon>
        <taxon>Bacillati</taxon>
        <taxon>Saganbacteria</taxon>
    </lineage>
</organism>
<accession>A0A1F4TSL1</accession>
<reference evidence="1 2" key="1">
    <citation type="journal article" date="2016" name="Nat. Commun.">
        <title>Thousands of microbial genomes shed light on interconnected biogeochemical processes in an aquifer system.</title>
        <authorList>
            <person name="Anantharaman K."/>
            <person name="Brown C.T."/>
            <person name="Hug L.A."/>
            <person name="Sharon I."/>
            <person name="Castelle C.J."/>
            <person name="Probst A.J."/>
            <person name="Thomas B.C."/>
            <person name="Singh A."/>
            <person name="Wilkins M.J."/>
            <person name="Karaoz U."/>
            <person name="Brodie E.L."/>
            <person name="Williams K.H."/>
            <person name="Hubbard S.S."/>
            <person name="Banfield J.F."/>
        </authorList>
    </citation>
    <scope>NUCLEOTIDE SEQUENCE [LARGE SCALE GENOMIC DNA]</scope>
</reference>
<proteinExistence type="predicted"/>
<name>A0A1F4TSL1_UNCSA</name>
<dbReference type="EMBL" id="MEUF01000023">
    <property type="protein sequence ID" value="OGC35636.1"/>
    <property type="molecule type" value="Genomic_DNA"/>
</dbReference>
<dbReference type="Proteomes" id="UP000178951">
    <property type="component" value="Unassembled WGS sequence"/>
</dbReference>
<sequence>MNMSNRFNSISEIEAHFKTIANALPDQCKAGDPWVFLSASALIEYLAKLVVGEDNKRTGFIDFIKKWMPSGYYNFVYKNSKRDLPEQMYYVLRCGIVHAFSLIPDDQGKSYGGRERSIVLAHRREQAGQHLKGYEGNNGTLDSVIFVAEDFIADVLTTMMSIFDSAKSDEGLKNNITIWVQKHPPIIGGF</sequence>
<dbReference type="AlphaFoldDB" id="A0A1F4TSL1"/>
<evidence type="ECO:0000313" key="2">
    <source>
        <dbReference type="Proteomes" id="UP000178951"/>
    </source>
</evidence>
<protein>
    <submittedName>
        <fullName evidence="1">Uncharacterized protein</fullName>
    </submittedName>
</protein>
<gene>
    <name evidence="1" type="ORF">A2311_03575</name>
</gene>